<proteinExistence type="inferred from homology"/>
<dbReference type="GO" id="GO:0004222">
    <property type="term" value="F:metalloendopeptidase activity"/>
    <property type="evidence" value="ECO:0007669"/>
    <property type="project" value="InterPro"/>
</dbReference>
<dbReference type="Gene3D" id="3.40.390.10">
    <property type="entry name" value="Collagenase (Catalytic Domain)"/>
    <property type="match status" value="2"/>
</dbReference>
<dbReference type="PROSITE" id="PS51885">
    <property type="entry name" value="NEPRILYSIN"/>
    <property type="match status" value="1"/>
</dbReference>
<evidence type="ECO:0000256" key="1">
    <source>
        <dbReference type="ARBA" id="ARBA00001947"/>
    </source>
</evidence>
<dbReference type="PRINTS" id="PR00786">
    <property type="entry name" value="NEPRILYSIN"/>
</dbReference>
<evidence type="ECO:0000313" key="11">
    <source>
        <dbReference type="EMBL" id="KAJ8936548.1"/>
    </source>
</evidence>
<comment type="cofactor">
    <cofactor evidence="1">
        <name>Zn(2+)</name>
        <dbReference type="ChEBI" id="CHEBI:29105"/>
    </cofactor>
</comment>
<dbReference type="GO" id="GO:0005886">
    <property type="term" value="C:plasma membrane"/>
    <property type="evidence" value="ECO:0007669"/>
    <property type="project" value="UniProtKB-SubCell"/>
</dbReference>
<evidence type="ECO:0000259" key="9">
    <source>
        <dbReference type="Pfam" id="PF01431"/>
    </source>
</evidence>
<keyword evidence="4" id="KW-0645">Protease</keyword>
<comment type="similarity">
    <text evidence="3">Belongs to the peptidase M13 family.</text>
</comment>
<accession>A0AAV8XDC5</accession>
<keyword evidence="8" id="KW-0482">Metalloprotease</keyword>
<dbReference type="InterPro" id="IPR018497">
    <property type="entry name" value="Peptidase_M13_C"/>
</dbReference>
<feature type="domain" description="Peptidase M13 N-terminal" evidence="10">
    <location>
        <begin position="11"/>
        <end position="217"/>
    </location>
</feature>
<evidence type="ECO:0000256" key="7">
    <source>
        <dbReference type="ARBA" id="ARBA00022833"/>
    </source>
</evidence>
<dbReference type="PANTHER" id="PTHR11733">
    <property type="entry name" value="ZINC METALLOPROTEASE FAMILY M13 NEPRILYSIN-RELATED"/>
    <property type="match status" value="1"/>
</dbReference>
<dbReference type="Pfam" id="PF01431">
    <property type="entry name" value="Peptidase_M13"/>
    <property type="match status" value="1"/>
</dbReference>
<evidence type="ECO:0000256" key="6">
    <source>
        <dbReference type="ARBA" id="ARBA00022801"/>
    </source>
</evidence>
<sequence length="512" mass="59261">MNYFITSPIEDGDSRSVTKQKKYYQACMNLTAIEEDQNRTLKKLFQKLGEWPVLKGESWNETSFDWGEIVEKCKDAGLYYDWFINLQNYQENNYGNRLYITAPVNVNQIGDALKENYTELMVNVVKLLGAPGNVTRISESIKNVVNFETELSKIIKKSSSNAQDAEYAIDVIEQMFPSIPWSSLLTNVILPEYKEVVLKANEYIEELEKLLNKTQKRKFVQDMVNRIRWVLHNHIENAKWINQSDKNRAFFKLKNMSIIIGGPDEMYNESEFDSFLGVEQIDLSGSNNTIEIIIEVDKSRDLFNLDFRKPKLTSVEQAKFYQGVVNLDFIKYLPDENIMFLPAASLDGLFYSPINRPNYLNYGALGTIIGHELAHGFGIMGNTIYQDGKEYILWTNYTQENFFKMNCRDTFEENFADYAGISFSFEAYQNLQQKDEKGITIPGLPYSSNQLFWIMYASIMCNNMEINANEEFSHMLPSQRIVGAFRNTEYFAKDFNCPLGSNMNPTEKCKIL</sequence>
<dbReference type="GO" id="GO:0016485">
    <property type="term" value="P:protein processing"/>
    <property type="evidence" value="ECO:0007669"/>
    <property type="project" value="TreeGrafter"/>
</dbReference>
<dbReference type="InterPro" id="IPR008753">
    <property type="entry name" value="Peptidase_M13_N"/>
</dbReference>
<keyword evidence="6" id="KW-0378">Hydrolase</keyword>
<protein>
    <submittedName>
        <fullName evidence="11">Uncharacterized protein</fullName>
    </submittedName>
</protein>
<dbReference type="Gene3D" id="1.10.1380.10">
    <property type="entry name" value="Neutral endopeptidase , domain2"/>
    <property type="match status" value="2"/>
</dbReference>
<evidence type="ECO:0000256" key="4">
    <source>
        <dbReference type="ARBA" id="ARBA00022670"/>
    </source>
</evidence>
<evidence type="ECO:0000256" key="2">
    <source>
        <dbReference type="ARBA" id="ARBA00004401"/>
    </source>
</evidence>
<evidence type="ECO:0000313" key="12">
    <source>
        <dbReference type="Proteomes" id="UP001162156"/>
    </source>
</evidence>
<gene>
    <name evidence="11" type="ORF">NQ314_012288</name>
</gene>
<dbReference type="PANTHER" id="PTHR11733:SF240">
    <property type="entry name" value="GH14155P-RELATED"/>
    <property type="match status" value="1"/>
</dbReference>
<dbReference type="AlphaFoldDB" id="A0AAV8XDC5"/>
<dbReference type="InterPro" id="IPR042089">
    <property type="entry name" value="Peptidase_M13_dom_2"/>
</dbReference>
<dbReference type="Pfam" id="PF05649">
    <property type="entry name" value="Peptidase_M13_N"/>
    <property type="match status" value="1"/>
</dbReference>
<name>A0AAV8XDC5_9CUCU</name>
<dbReference type="GO" id="GO:0046872">
    <property type="term" value="F:metal ion binding"/>
    <property type="evidence" value="ECO:0007669"/>
    <property type="project" value="UniProtKB-KW"/>
</dbReference>
<organism evidence="11 12">
    <name type="scientific">Rhamnusium bicolor</name>
    <dbReference type="NCBI Taxonomy" id="1586634"/>
    <lineage>
        <taxon>Eukaryota</taxon>
        <taxon>Metazoa</taxon>
        <taxon>Ecdysozoa</taxon>
        <taxon>Arthropoda</taxon>
        <taxon>Hexapoda</taxon>
        <taxon>Insecta</taxon>
        <taxon>Pterygota</taxon>
        <taxon>Neoptera</taxon>
        <taxon>Endopterygota</taxon>
        <taxon>Coleoptera</taxon>
        <taxon>Polyphaga</taxon>
        <taxon>Cucujiformia</taxon>
        <taxon>Chrysomeloidea</taxon>
        <taxon>Cerambycidae</taxon>
        <taxon>Lepturinae</taxon>
        <taxon>Rhagiini</taxon>
        <taxon>Rhamnusium</taxon>
    </lineage>
</organism>
<dbReference type="Proteomes" id="UP001162156">
    <property type="component" value="Unassembled WGS sequence"/>
</dbReference>
<dbReference type="InterPro" id="IPR024079">
    <property type="entry name" value="MetalloPept_cat_dom_sf"/>
</dbReference>
<comment type="caution">
    <text evidence="11">The sequence shown here is derived from an EMBL/GenBank/DDBJ whole genome shotgun (WGS) entry which is preliminary data.</text>
</comment>
<reference evidence="11" key="1">
    <citation type="journal article" date="2023" name="Insect Mol. Biol.">
        <title>Genome sequencing provides insights into the evolution of gene families encoding plant cell wall-degrading enzymes in longhorned beetles.</title>
        <authorList>
            <person name="Shin N.R."/>
            <person name="Okamura Y."/>
            <person name="Kirsch R."/>
            <person name="Pauchet Y."/>
        </authorList>
    </citation>
    <scope>NUCLEOTIDE SEQUENCE</scope>
    <source>
        <strain evidence="11">RBIC_L_NR</strain>
    </source>
</reference>
<feature type="domain" description="Peptidase M13 C-terminal" evidence="9">
    <location>
        <begin position="396"/>
        <end position="511"/>
    </location>
</feature>
<keyword evidence="5" id="KW-0479">Metal-binding</keyword>
<evidence type="ECO:0000256" key="3">
    <source>
        <dbReference type="ARBA" id="ARBA00007357"/>
    </source>
</evidence>
<keyword evidence="12" id="KW-1185">Reference proteome</keyword>
<evidence type="ECO:0000259" key="10">
    <source>
        <dbReference type="Pfam" id="PF05649"/>
    </source>
</evidence>
<dbReference type="CDD" id="cd08662">
    <property type="entry name" value="M13"/>
    <property type="match status" value="1"/>
</dbReference>
<evidence type="ECO:0000256" key="8">
    <source>
        <dbReference type="ARBA" id="ARBA00023049"/>
    </source>
</evidence>
<dbReference type="SUPFAM" id="SSF55486">
    <property type="entry name" value="Metalloproteases ('zincins'), catalytic domain"/>
    <property type="match status" value="1"/>
</dbReference>
<keyword evidence="7" id="KW-0862">Zinc</keyword>
<comment type="subcellular location">
    <subcellularLocation>
        <location evidence="2">Cell membrane</location>
        <topology evidence="2">Single-pass type II membrane protein</topology>
    </subcellularLocation>
</comment>
<dbReference type="InterPro" id="IPR000718">
    <property type="entry name" value="Peptidase_M13"/>
</dbReference>
<dbReference type="EMBL" id="JANEYF010003408">
    <property type="protein sequence ID" value="KAJ8936548.1"/>
    <property type="molecule type" value="Genomic_DNA"/>
</dbReference>
<evidence type="ECO:0000256" key="5">
    <source>
        <dbReference type="ARBA" id="ARBA00022723"/>
    </source>
</evidence>